<dbReference type="EMBL" id="GL435626">
    <property type="protein sequence ID" value="EFN73047.1"/>
    <property type="molecule type" value="Genomic_DNA"/>
</dbReference>
<reference evidence="1 2" key="1">
    <citation type="journal article" date="2010" name="Science">
        <title>Genomic comparison of the ants Camponotus floridanus and Harpegnathos saltator.</title>
        <authorList>
            <person name="Bonasio R."/>
            <person name="Zhang G."/>
            <person name="Ye C."/>
            <person name="Mutti N.S."/>
            <person name="Fang X."/>
            <person name="Qin N."/>
            <person name="Donahue G."/>
            <person name="Yang P."/>
            <person name="Li Q."/>
            <person name="Li C."/>
            <person name="Zhang P."/>
            <person name="Huang Z."/>
            <person name="Berger S.L."/>
            <person name="Reinberg D."/>
            <person name="Wang J."/>
            <person name="Liebig J."/>
        </authorList>
    </citation>
    <scope>NUCLEOTIDE SEQUENCE [LARGE SCALE GENOMIC DNA]</scope>
    <source>
        <strain evidence="2">C129</strain>
    </source>
</reference>
<sequence length="254" mass="28328">MTDYSLVESSPIAMVRHPANPSSMNLPNPPHAVGSLSQLYTASFDRVLSDEFSLFSVPYYSYLSPYTKFALLETRYKSMSEYFRRSYVHEWRFAFTGKSGNSPLERAFKYFYAGKNFTRSTPTGKVLNIAGSQPGSTSALVTEVSRRYNGRLARTRHKWRQKAFRFALLPMASFRQVDLSKIAADVPDPTGKRSEKIGCFANLSYHRTSADHQHGGGGGGGDALEHTGGRGVARTNIMVHGKSDKVPQFPRSNH</sequence>
<protein>
    <submittedName>
        <fullName evidence="1">Uncharacterized protein</fullName>
    </submittedName>
</protein>
<evidence type="ECO:0000313" key="1">
    <source>
        <dbReference type="EMBL" id="EFN73047.1"/>
    </source>
</evidence>
<dbReference type="InParanoid" id="E2A0Z4"/>
<name>E2A0Z4_CAMFO</name>
<proteinExistence type="predicted"/>
<organism evidence="2">
    <name type="scientific">Camponotus floridanus</name>
    <name type="common">Florida carpenter ant</name>
    <dbReference type="NCBI Taxonomy" id="104421"/>
    <lineage>
        <taxon>Eukaryota</taxon>
        <taxon>Metazoa</taxon>
        <taxon>Ecdysozoa</taxon>
        <taxon>Arthropoda</taxon>
        <taxon>Hexapoda</taxon>
        <taxon>Insecta</taxon>
        <taxon>Pterygota</taxon>
        <taxon>Neoptera</taxon>
        <taxon>Endopterygota</taxon>
        <taxon>Hymenoptera</taxon>
        <taxon>Apocrita</taxon>
        <taxon>Aculeata</taxon>
        <taxon>Formicoidea</taxon>
        <taxon>Formicidae</taxon>
        <taxon>Formicinae</taxon>
        <taxon>Camponotus</taxon>
    </lineage>
</organism>
<gene>
    <name evidence="1" type="ORF">EAG_11340</name>
</gene>
<accession>E2A0Z4</accession>
<dbReference type="Proteomes" id="UP000000311">
    <property type="component" value="Unassembled WGS sequence"/>
</dbReference>
<evidence type="ECO:0000313" key="2">
    <source>
        <dbReference type="Proteomes" id="UP000000311"/>
    </source>
</evidence>
<keyword evidence="2" id="KW-1185">Reference proteome</keyword>
<dbReference type="AlphaFoldDB" id="E2A0Z4"/>